<keyword evidence="2" id="KW-0539">Nucleus</keyword>
<gene>
    <name evidence="5" type="ORF">SCAR479_08956</name>
</gene>
<dbReference type="InterPro" id="IPR036380">
    <property type="entry name" value="Isochorismatase-like_sf"/>
</dbReference>
<organism evidence="5 6">
    <name type="scientific">Seiridium cardinale</name>
    <dbReference type="NCBI Taxonomy" id="138064"/>
    <lineage>
        <taxon>Eukaryota</taxon>
        <taxon>Fungi</taxon>
        <taxon>Dikarya</taxon>
        <taxon>Ascomycota</taxon>
        <taxon>Pezizomycotina</taxon>
        <taxon>Sordariomycetes</taxon>
        <taxon>Xylariomycetidae</taxon>
        <taxon>Amphisphaeriales</taxon>
        <taxon>Sporocadaceae</taxon>
        <taxon>Seiridium</taxon>
    </lineage>
</organism>
<evidence type="ECO:0000256" key="1">
    <source>
        <dbReference type="ARBA" id="ARBA00006336"/>
    </source>
</evidence>
<dbReference type="InterPro" id="IPR001138">
    <property type="entry name" value="Zn2Cys6_DnaBD"/>
</dbReference>
<evidence type="ECO:0000256" key="3">
    <source>
        <dbReference type="SAM" id="MobiDB-lite"/>
    </source>
</evidence>
<feature type="compositionally biased region" description="Polar residues" evidence="3">
    <location>
        <begin position="73"/>
        <end position="90"/>
    </location>
</feature>
<dbReference type="InterPro" id="IPR036864">
    <property type="entry name" value="Zn2-C6_fun-type_DNA-bd_sf"/>
</dbReference>
<protein>
    <recommendedName>
        <fullName evidence="4">Zn(2)-C6 fungal-type domain-containing protein</fullName>
    </recommendedName>
</protein>
<dbReference type="SUPFAM" id="SSF52499">
    <property type="entry name" value="Isochorismatase-like hydrolases"/>
    <property type="match status" value="1"/>
</dbReference>
<accession>A0ABR2XKR4</accession>
<dbReference type="Pfam" id="PF00857">
    <property type="entry name" value="Isochorismatase"/>
    <property type="match status" value="1"/>
</dbReference>
<dbReference type="InterPro" id="IPR000868">
    <property type="entry name" value="Isochorismatase-like_dom"/>
</dbReference>
<comment type="caution">
    <text evidence="5">The sequence shown here is derived from an EMBL/GenBank/DDBJ whole genome shotgun (WGS) entry which is preliminary data.</text>
</comment>
<dbReference type="Gene3D" id="4.10.240.10">
    <property type="entry name" value="Zn(2)-C6 fungal-type DNA-binding domain"/>
    <property type="match status" value="1"/>
</dbReference>
<dbReference type="Proteomes" id="UP001465668">
    <property type="component" value="Unassembled WGS sequence"/>
</dbReference>
<evidence type="ECO:0000259" key="4">
    <source>
        <dbReference type="PROSITE" id="PS00463"/>
    </source>
</evidence>
<feature type="domain" description="Zn(2)-C6 fungal-type" evidence="4">
    <location>
        <begin position="14"/>
        <end position="44"/>
    </location>
</feature>
<dbReference type="PANTHER" id="PTHR14119">
    <property type="entry name" value="HYDROLASE"/>
    <property type="match status" value="1"/>
</dbReference>
<dbReference type="PROSITE" id="PS00463">
    <property type="entry name" value="ZN2_CY6_FUNGAL_1"/>
    <property type="match status" value="1"/>
</dbReference>
<dbReference type="CDD" id="cd12148">
    <property type="entry name" value="fungal_TF_MHR"/>
    <property type="match status" value="1"/>
</dbReference>
<proteinExistence type="inferred from homology"/>
<feature type="compositionally biased region" description="Basic and acidic residues" evidence="3">
    <location>
        <begin position="118"/>
        <end position="129"/>
    </location>
</feature>
<feature type="region of interest" description="Disordered" evidence="3">
    <location>
        <begin position="72"/>
        <end position="92"/>
    </location>
</feature>
<sequence length="904" mass="100565">MADVPGAKKTGPRACTTCAKAKARCIICANSTKCERCDRLNKPCSQQTPAPSRPRKQTRLTRVAQLEQKLKDLTSQLSTTDNQPEDSTPQWLKKNKSRLLSYDYLFPRDGIDGDEDGSTTHEKASESQRSHRSPRASSSPGAQIISSWPEAEEAESLLRLFRRKMMPIFPFVIIPPGMTSDQLYIDRPFMWKGVMLEATCTDGYRQLNLGRELLKDLSEALLTKPRKSVDLLQGLLLYIAWYHHGINSFQITNLLGLARSLCLSLGFSESQMGTKYLDHGSACLEQMRAFAGTYYIITSVFTISKRPDAFMNTVYLETVCRILDSRAEYPTDSLLVHLVKVQQLAQSISVTMFANSGNFQSPQFSILPTVMVVKTLQSQIEDFKASLPADLQDHAGLMAHIHITEALLYEAGLQDIQTETGSLQVTERLELLWSLLCALKSFLALRFTQSIAEWPRFPCISSVDFMYAFITCLKLITLQAPGWDLALVRQEISLHVLVERQIQDMEFVVNRRKARPLESGSPGMQADEDPLSRLMSMLKSVNALLQTMPEPTTITPTIAQTVTPPVVDDIMFDMDALSGTTPEMWQAMWSDGMYQAHEGVTIDGHLSAMVARSYSVAMRVLSPGPTPASAAPRRLFGAPALLGYASPETRDRFTSENVFPGQSSKKLSGQLSQSAFVAYEPNLRSRFTLTQPRLISIMADKQGTPQRRLHKFRNAIWNFDKILLTSQKVLRAAQILDIPVYVTTQNRAKLGDTVSELKPLVEKAVADVDKTYFSMWTPDVSKHFQSSAPSEVVIVGIESHICVTQTTLDLLANGHKVYVLADGVSSCNREEIPIALDRLRKEGAVVTTSESWLYECIGDAGIGEFRDIVKLVKGTGDDTKAALGALLSIATIVQPWHKLYEGPT</sequence>
<dbReference type="InterPro" id="IPR050993">
    <property type="entry name" value="Isochorismatase_domain"/>
</dbReference>
<dbReference type="PANTHER" id="PTHR14119:SF3">
    <property type="entry name" value="ISOCHORISMATASE DOMAIN-CONTAINING PROTEIN 2"/>
    <property type="match status" value="1"/>
</dbReference>
<comment type="similarity">
    <text evidence="1">Belongs to the isochorismatase family.</text>
</comment>
<evidence type="ECO:0000313" key="5">
    <source>
        <dbReference type="EMBL" id="KAK9774351.1"/>
    </source>
</evidence>
<evidence type="ECO:0000313" key="6">
    <source>
        <dbReference type="Proteomes" id="UP001465668"/>
    </source>
</evidence>
<feature type="region of interest" description="Disordered" evidence="3">
    <location>
        <begin position="40"/>
        <end position="60"/>
    </location>
</feature>
<reference evidence="5 6" key="1">
    <citation type="submission" date="2024-02" db="EMBL/GenBank/DDBJ databases">
        <title>First draft genome assembly of two strains of Seiridium cardinale.</title>
        <authorList>
            <person name="Emiliani G."/>
            <person name="Scali E."/>
        </authorList>
    </citation>
    <scope>NUCLEOTIDE SEQUENCE [LARGE SCALE GENOMIC DNA]</scope>
    <source>
        <strain evidence="5 6">BM-138-000479</strain>
    </source>
</reference>
<feature type="region of interest" description="Disordered" evidence="3">
    <location>
        <begin position="111"/>
        <end position="145"/>
    </location>
</feature>
<keyword evidence="6" id="KW-1185">Reference proteome</keyword>
<name>A0ABR2XKR4_9PEZI</name>
<dbReference type="Gene3D" id="3.40.50.850">
    <property type="entry name" value="Isochorismatase-like"/>
    <property type="match status" value="1"/>
</dbReference>
<evidence type="ECO:0000256" key="2">
    <source>
        <dbReference type="ARBA" id="ARBA00023242"/>
    </source>
</evidence>
<dbReference type="EMBL" id="JARVKM010000042">
    <property type="protein sequence ID" value="KAK9774351.1"/>
    <property type="molecule type" value="Genomic_DNA"/>
</dbReference>